<dbReference type="FunFam" id="2.40.460.10:FF:000001">
    <property type="entry name" value="Acetyl-CoA carboxylase 1"/>
    <property type="match status" value="1"/>
</dbReference>
<reference evidence="21 22" key="1">
    <citation type="submission" date="2013-03" db="EMBL/GenBank/DDBJ databases">
        <title>The Genome Sequence of Phialophora europaea CBS 101466.</title>
        <authorList>
            <consortium name="The Broad Institute Genomics Platform"/>
            <person name="Cuomo C."/>
            <person name="de Hoog S."/>
            <person name="Gorbushina A."/>
            <person name="Walker B."/>
            <person name="Young S.K."/>
            <person name="Zeng Q."/>
            <person name="Gargeya S."/>
            <person name="Fitzgerald M."/>
            <person name="Haas B."/>
            <person name="Abouelleil A."/>
            <person name="Allen A.W."/>
            <person name="Alvarado L."/>
            <person name="Arachchi H.M."/>
            <person name="Berlin A.M."/>
            <person name="Chapman S.B."/>
            <person name="Gainer-Dewar J."/>
            <person name="Goldberg J."/>
            <person name="Griggs A."/>
            <person name="Gujja S."/>
            <person name="Hansen M."/>
            <person name="Howarth C."/>
            <person name="Imamovic A."/>
            <person name="Ireland A."/>
            <person name="Larimer J."/>
            <person name="McCowan C."/>
            <person name="Murphy C."/>
            <person name="Pearson M."/>
            <person name="Poon T.W."/>
            <person name="Priest M."/>
            <person name="Roberts A."/>
            <person name="Saif S."/>
            <person name="Shea T."/>
            <person name="Sisk P."/>
            <person name="Sykes S."/>
            <person name="Wortman J."/>
            <person name="Nusbaum C."/>
            <person name="Birren B."/>
        </authorList>
    </citation>
    <scope>NUCLEOTIDE SEQUENCE [LARGE SCALE GENOMIC DNA]</scope>
    <source>
        <strain evidence="21 22">CBS 101466</strain>
    </source>
</reference>
<dbReference type="PROSITE" id="PS50979">
    <property type="entry name" value="BC"/>
    <property type="match status" value="1"/>
</dbReference>
<keyword evidence="7 14" id="KW-0067">ATP-binding</keyword>
<gene>
    <name evidence="21" type="ORF">HMPREF1541_05454</name>
</gene>
<dbReference type="RefSeq" id="XP_008718016.1">
    <property type="nucleotide sequence ID" value="XM_008719794.1"/>
</dbReference>
<dbReference type="PANTHER" id="PTHR45728">
    <property type="entry name" value="ACETYL-COA CARBOXYLASE, ISOFORM A"/>
    <property type="match status" value="1"/>
</dbReference>
<dbReference type="InterPro" id="IPR011764">
    <property type="entry name" value="Biotin_carboxylation_dom"/>
</dbReference>
<dbReference type="Pfam" id="PF08326">
    <property type="entry name" value="ACC_central"/>
    <property type="match status" value="1"/>
</dbReference>
<dbReference type="InterPro" id="IPR005479">
    <property type="entry name" value="CPAse_ATP-bd"/>
</dbReference>
<comment type="cofactor">
    <cofactor evidence="1">
        <name>biotin</name>
        <dbReference type="ChEBI" id="CHEBI:57586"/>
    </cofactor>
</comment>
<dbReference type="OrthoDB" id="14612at2759"/>
<dbReference type="SUPFAM" id="SSF52096">
    <property type="entry name" value="ClpP/crotonase"/>
    <property type="match status" value="2"/>
</dbReference>
<evidence type="ECO:0000256" key="9">
    <source>
        <dbReference type="ARBA" id="ARBA00023160"/>
    </source>
</evidence>
<keyword evidence="11" id="KW-0511">Multifunctional enzyme</keyword>
<evidence type="ECO:0000256" key="3">
    <source>
        <dbReference type="ARBA" id="ARBA00022516"/>
    </source>
</evidence>
<evidence type="ECO:0000256" key="13">
    <source>
        <dbReference type="ARBA" id="ARBA00048600"/>
    </source>
</evidence>
<proteinExistence type="predicted"/>
<evidence type="ECO:0000313" key="21">
    <source>
        <dbReference type="EMBL" id="ETN39231.1"/>
    </source>
</evidence>
<dbReference type="InterPro" id="IPR049074">
    <property type="entry name" value="ACCA_BT"/>
</dbReference>
<dbReference type="Pfam" id="PF00364">
    <property type="entry name" value="Biotin_lipoyl"/>
    <property type="match status" value="1"/>
</dbReference>
<dbReference type="GO" id="GO:0003989">
    <property type="term" value="F:acetyl-CoA carboxylase activity"/>
    <property type="evidence" value="ECO:0007669"/>
    <property type="project" value="UniProtKB-EC"/>
</dbReference>
<feature type="region of interest" description="Disordered" evidence="15">
    <location>
        <begin position="1217"/>
        <end position="1243"/>
    </location>
</feature>
<dbReference type="GO" id="GO:0046872">
    <property type="term" value="F:metal ion binding"/>
    <property type="evidence" value="ECO:0007669"/>
    <property type="project" value="InterPro"/>
</dbReference>
<dbReference type="InterPro" id="IPR016185">
    <property type="entry name" value="PreATP-grasp_dom_sf"/>
</dbReference>
<evidence type="ECO:0000256" key="2">
    <source>
        <dbReference type="ARBA" id="ARBA00004956"/>
    </source>
</evidence>
<feature type="region of interest" description="Disordered" evidence="15">
    <location>
        <begin position="1"/>
        <end position="35"/>
    </location>
</feature>
<evidence type="ECO:0000256" key="6">
    <source>
        <dbReference type="ARBA" id="ARBA00022832"/>
    </source>
</evidence>
<feature type="domain" description="Biotin carboxylation" evidence="18">
    <location>
        <begin position="58"/>
        <end position="566"/>
    </location>
</feature>
<dbReference type="Gene3D" id="2.40.460.10">
    <property type="entry name" value="Biotin dependent carboxylase carboxyltransferase"/>
    <property type="match status" value="1"/>
</dbReference>
<dbReference type="SUPFAM" id="SSF52440">
    <property type="entry name" value="PreATP-grasp domain"/>
    <property type="match status" value="1"/>
</dbReference>
<dbReference type="FunFam" id="3.90.226.10:FF:000010">
    <property type="entry name" value="acetyl-CoA carboxylase isoform X2"/>
    <property type="match status" value="1"/>
</dbReference>
<feature type="domain" description="ATP-grasp" evidence="17">
    <location>
        <begin position="215"/>
        <end position="407"/>
    </location>
</feature>
<dbReference type="VEuPathDB" id="FungiDB:HMPREF1541_05454"/>
<dbReference type="GO" id="GO:0006633">
    <property type="term" value="P:fatty acid biosynthetic process"/>
    <property type="evidence" value="ECO:0007669"/>
    <property type="project" value="UniProtKB-KW"/>
</dbReference>
<dbReference type="Gene3D" id="3.90.226.10">
    <property type="entry name" value="2-enoyl-CoA Hydratase, Chain A, domain 1"/>
    <property type="match status" value="2"/>
</dbReference>
<dbReference type="PROSITE" id="PS50980">
    <property type="entry name" value="COA_CT_NTER"/>
    <property type="match status" value="1"/>
</dbReference>
<evidence type="ECO:0000256" key="5">
    <source>
        <dbReference type="ARBA" id="ARBA00022741"/>
    </source>
</evidence>
<dbReference type="InterPro" id="IPR034733">
    <property type="entry name" value="AcCoA_carboxyl_beta"/>
</dbReference>
<dbReference type="Proteomes" id="UP000030752">
    <property type="component" value="Unassembled WGS sequence"/>
</dbReference>
<evidence type="ECO:0000259" key="16">
    <source>
        <dbReference type="PROSITE" id="PS50968"/>
    </source>
</evidence>
<comment type="catalytic activity">
    <reaction evidence="13">
        <text>N(6)-biotinyl-L-lysyl-[protein] + hydrogencarbonate + ATP = N(6)-carboxybiotinyl-L-lysyl-[protein] + ADP + phosphate + H(+)</text>
        <dbReference type="Rhea" id="RHEA:13501"/>
        <dbReference type="Rhea" id="RHEA-COMP:10505"/>
        <dbReference type="Rhea" id="RHEA-COMP:10506"/>
        <dbReference type="ChEBI" id="CHEBI:15378"/>
        <dbReference type="ChEBI" id="CHEBI:17544"/>
        <dbReference type="ChEBI" id="CHEBI:30616"/>
        <dbReference type="ChEBI" id="CHEBI:43474"/>
        <dbReference type="ChEBI" id="CHEBI:83144"/>
        <dbReference type="ChEBI" id="CHEBI:83145"/>
        <dbReference type="ChEBI" id="CHEBI:456216"/>
        <dbReference type="EC" id="6.3.4.14"/>
    </reaction>
</comment>
<evidence type="ECO:0000256" key="10">
    <source>
        <dbReference type="ARBA" id="ARBA00023267"/>
    </source>
</evidence>
<dbReference type="GO" id="GO:0005739">
    <property type="term" value="C:mitochondrion"/>
    <property type="evidence" value="ECO:0007669"/>
    <property type="project" value="TreeGrafter"/>
</dbReference>
<feature type="domain" description="CoA carboxyltransferase C-terminal" evidence="20">
    <location>
        <begin position="1864"/>
        <end position="2178"/>
    </location>
</feature>
<dbReference type="PROSITE" id="PS00867">
    <property type="entry name" value="CPSASE_2"/>
    <property type="match status" value="1"/>
</dbReference>
<dbReference type="InterPro" id="IPR001882">
    <property type="entry name" value="Biotin_BS"/>
</dbReference>
<dbReference type="Pfam" id="PF02786">
    <property type="entry name" value="CPSase_L_D2"/>
    <property type="match status" value="1"/>
</dbReference>
<dbReference type="SUPFAM" id="SSF51230">
    <property type="entry name" value="Single hybrid motif"/>
    <property type="match status" value="1"/>
</dbReference>
<dbReference type="Gene3D" id="3.90.1770.10">
    <property type="entry name" value="PreATP-grasp domain"/>
    <property type="match status" value="1"/>
</dbReference>
<dbReference type="SMART" id="SM00878">
    <property type="entry name" value="Biotin_carb_C"/>
    <property type="match status" value="1"/>
</dbReference>
<evidence type="ECO:0000256" key="7">
    <source>
        <dbReference type="ARBA" id="ARBA00022840"/>
    </source>
</evidence>
<evidence type="ECO:0000256" key="14">
    <source>
        <dbReference type="PROSITE-ProRule" id="PRU00409"/>
    </source>
</evidence>
<evidence type="ECO:0000259" key="17">
    <source>
        <dbReference type="PROSITE" id="PS50975"/>
    </source>
</evidence>
<dbReference type="InterPro" id="IPR000089">
    <property type="entry name" value="Biotin_lipoyl"/>
</dbReference>
<dbReference type="PROSITE" id="PS00188">
    <property type="entry name" value="BIOTIN"/>
    <property type="match status" value="1"/>
</dbReference>
<feature type="region of interest" description="Disordered" evidence="15">
    <location>
        <begin position="439"/>
        <end position="471"/>
    </location>
</feature>
<evidence type="ECO:0000256" key="1">
    <source>
        <dbReference type="ARBA" id="ARBA00001953"/>
    </source>
</evidence>
<dbReference type="InterPro" id="IPR011054">
    <property type="entry name" value="Rudment_hybrid_motif"/>
</dbReference>
<feature type="compositionally biased region" description="Polar residues" evidence="15">
    <location>
        <begin position="10"/>
        <end position="30"/>
    </location>
</feature>
<dbReference type="STRING" id="1220924.W2RRS8"/>
<dbReference type="HOGENOM" id="CLU_000395_5_2_1"/>
<dbReference type="Pfam" id="PF01039">
    <property type="entry name" value="Carboxyl_trans"/>
    <property type="match status" value="1"/>
</dbReference>
<dbReference type="CDD" id="cd06850">
    <property type="entry name" value="biotinyl_domain"/>
    <property type="match status" value="1"/>
</dbReference>
<dbReference type="InterPro" id="IPR011053">
    <property type="entry name" value="Single_hybrid_motif"/>
</dbReference>
<dbReference type="FunCoup" id="W2RRS8">
    <property type="interactions" value="777"/>
</dbReference>
<dbReference type="Pfam" id="PF02785">
    <property type="entry name" value="Biotin_carb_C"/>
    <property type="match status" value="1"/>
</dbReference>
<dbReference type="SUPFAM" id="SSF51246">
    <property type="entry name" value="Rudiment single hybrid motif"/>
    <property type="match status" value="1"/>
</dbReference>
<dbReference type="InParanoid" id="W2RRS8"/>
<name>W2RRS8_CYPE1</name>
<keyword evidence="10" id="KW-0092">Biotin</keyword>
<dbReference type="InterPro" id="IPR013815">
    <property type="entry name" value="ATP_grasp_subdomain_1"/>
</dbReference>
<evidence type="ECO:0000259" key="19">
    <source>
        <dbReference type="PROSITE" id="PS50980"/>
    </source>
</evidence>
<dbReference type="eggNOG" id="KOG0368">
    <property type="taxonomic scope" value="Eukaryota"/>
</dbReference>
<feature type="domain" description="CoA carboxyltransferase N-terminal" evidence="19">
    <location>
        <begin position="1520"/>
        <end position="1860"/>
    </location>
</feature>
<evidence type="ECO:0000256" key="11">
    <source>
        <dbReference type="ARBA" id="ARBA00023268"/>
    </source>
</evidence>
<dbReference type="InterPro" id="IPR011761">
    <property type="entry name" value="ATP-grasp"/>
</dbReference>
<sequence length="2282" mass="253973">MAPPAVNGVNGANGTKSSWQARHDLSTSNPHFIGGNRLEKARPSKVKDFVQNSDGHSVITSVLIANNGIAAVKEIRSVRKWAYETFGDERAIQFTVMATPEDLAANADYIRMADQYVEVPGGTNNNNYANVELIVDIAERMDVHAVWAGWGHASENPKLPESLAASPKKIIFIGPPGSAMRSLGDKISSTIVAQHARVPCIPWSGEGVDAVEVDKEGIVTVSEETYEQGCVHSPEEGLEAARKIGFPVMVKASEGGGGKGIRKVEDETDFISLYNAAASEIPGSPIFIMKLAGNARHLEVQLLADQYGNNISLFGRDCSVQRRHQKIIEEAPVTIAKPETFREMEAAAVRLGQLVGYVSAGTVEYLYSHSDDKFYFLELNPRLQVEHPTTEMVSGVNLPAAQLQVAMGIPLHRIRDIRLLYGVDPHTTTEVDFHFEKEESFKTQRRPQPKGHTTACRITSEDPGEGFKPSSGTMHDLNFRSSSNVWGYFSVSSASSIHSFSDSQFGHIFAYGENRAASRKHMVVALKELNIRGDFRTTVEYLIKLLETPAFEDNTITTAWLDQLITNKLTAERPDPMLAVLAGAVTKAHLASEACIAEYRKGLEKGQVPSKDVLKTVFPVDFIYEGHRYKFTATRSSLDSYHMFINGSKCSVGVRALADGGLLMLLAGRSHSVYWKEEATAIRISVDSKTCLLEQENDPTQLRTPSPGKLVKFTVENGDHVKAGQPFAEVEVMKMYMPLIAQEDGIVQFIKQPGATLEAGDILGILALDDPSRVKTAQNFSGQLPDLGPPQIVGNKPPQRFALLQSVLQNILLGFDNQVLMASTLKELVKVLRDPELPYGEWQAQSSALHSRTPQKLDALIGQIVDRAHSRKAEFPAKQLLKTINKFCDDNMSRADATALKSTIEPLLTICQKYGDGLKAHEYSVFTGLLDQYWQVEKLFSSGSLRDEDVILKLREEHKDDPLAVVHTVLSHTRVQAKNNLIIAILDLYRPNQPGVGNVGKYFKPSLKRLTELESRATARVTIKAREALIQAALPSLEERASQMEHILKSSVVDSKYGETGWEHRDPDLDVLKEVVDSPYTVFDVLPLFFGHSEPWVALAALETYIRRAYRAYTVKEVTHHNEGETPYFFSWDFVLRKVGQSEFGLPLASSYPSAPSTPSQRDDPFKRITSVSDLSYLNKMHGDEEPTRKGVIVPCLYIDEADEAIGRAVEVFPKTGKRKSSQNGLMPSLEGARKPQKPENEDDLTGVLNVAIRDIEGMGDDEVLAKCQELIQDNRSDFLARNIRRITFICGHGDGTYPGYFTFRGPTYEEDETIRHNEPALAFQLELGRLSKFKIKPVFTENRNIHVYEATGKTNGESDRAVDKRYFTRAVVRPGRLKDEVPTADHLISETDRLVNDICDALEIVGNNNSDLNHIFINFTPVFPLVPRDVEEALAGFLERFGRRLWRLRVTQAEIRILCTDPDSSLPYPLRVIITNTSGYVVDVETYVEKKSRSGEWVFESIGGTKKVGSMHLLPVSTPYSTKEWLQPKRYKAHLMGTQYVYDFPELFRQAIANSWAKAIAATPSLAESRPEVGQCIEYQELVLDSDSDGLIEVARAPGMNSCGMVGWIITAKTPEYPRGRRIIIVANDITYQIGSFGPQEDRFFNKCTELARKLGIPRIYLSANSGARIGMADELIPHFSVAWNSPDNQASGFKYLYLTPEKRESISSKDVITEEITDEGETRHRITTVVGAKDGLGVECLRGSGLIAGATSRAYEDIFTLTLVTCRSVGIGAYLVRLGQRAIQIEGQPIILTGAPAINKLLGREVYTSNLQLGGTQIMYKNGVSHMTASDDFQGVEKIVDWLSFIPDKKGQPVPISPAQDPWDRDITYFPPSKTYDVRHLIGGQQTDEGFLTGLFDKDSFQETLGGWAKTVVAGRARLGGIPMGVIAVETRSVENITPADAANPDSIEQITQEAGGVWYPNSAFKTAQALKDFNFGEQLPVMILANWRGFSGGQRDMYNEVLKYGSYIVDALVKYEQPVFVYIPPFGELRGGSWVVVDPTINPEQMEMYADEESRGGVLEPEGIVGIKYRKEKQLETMARLDGEYASLRQQLAAKSISSEQQAEIKTKMNEREKLLGPVYQQIALQFADLHDRAGRMEAKGTIRMPLKWANARRFFYWRLRRRLSEEVLLKRLVSSANAGVPTSSGMVQRTHHLDMLRTWSGLLDKEFEKDDRKVAEWYESHRKDVYAKIDAVKSEAISKKVADLLISNKEGGLRGVREVLSLVPTSEREGLIKYLLGN</sequence>
<keyword evidence="5 14" id="KW-0547">Nucleotide-binding</keyword>
<evidence type="ECO:0000256" key="4">
    <source>
        <dbReference type="ARBA" id="ARBA00022598"/>
    </source>
</evidence>
<dbReference type="EMBL" id="KB822721">
    <property type="protein sequence ID" value="ETN39231.1"/>
    <property type="molecule type" value="Genomic_DNA"/>
</dbReference>
<dbReference type="GeneID" id="19972793"/>
<dbReference type="Gene3D" id="3.30.470.20">
    <property type="entry name" value="ATP-grasp fold, B domain"/>
    <property type="match status" value="1"/>
</dbReference>
<dbReference type="GO" id="GO:2001295">
    <property type="term" value="P:malonyl-CoA biosynthetic process"/>
    <property type="evidence" value="ECO:0007669"/>
    <property type="project" value="UniProtKB-UniPathway"/>
</dbReference>
<dbReference type="PROSITE" id="PS00866">
    <property type="entry name" value="CPSASE_1"/>
    <property type="match status" value="1"/>
</dbReference>
<evidence type="ECO:0000256" key="8">
    <source>
        <dbReference type="ARBA" id="ARBA00023098"/>
    </source>
</evidence>
<dbReference type="PROSITE" id="PS50968">
    <property type="entry name" value="BIOTINYL_LIPOYL"/>
    <property type="match status" value="1"/>
</dbReference>
<keyword evidence="6" id="KW-0276">Fatty acid metabolism</keyword>
<dbReference type="FunFam" id="3.30.470.20:FF:000005">
    <property type="entry name" value="Acetyl-CoA carboxylase 1"/>
    <property type="match status" value="1"/>
</dbReference>
<comment type="pathway">
    <text evidence="2">Lipid metabolism; malonyl-CoA biosynthesis; malonyl-CoA from acetyl-CoA: step 1/1.</text>
</comment>
<dbReference type="FunFam" id="3.40.50.20:FF:000005">
    <property type="entry name" value="acetyl-CoA carboxylase isoform X2"/>
    <property type="match status" value="1"/>
</dbReference>
<dbReference type="FunFam" id="3.30.1490.20:FF:000003">
    <property type="entry name" value="acetyl-CoA carboxylase isoform X1"/>
    <property type="match status" value="1"/>
</dbReference>
<evidence type="ECO:0000313" key="22">
    <source>
        <dbReference type="Proteomes" id="UP000030752"/>
    </source>
</evidence>
<dbReference type="GO" id="GO:0005524">
    <property type="term" value="F:ATP binding"/>
    <property type="evidence" value="ECO:0007669"/>
    <property type="project" value="UniProtKB-UniRule"/>
</dbReference>
<evidence type="ECO:0000256" key="15">
    <source>
        <dbReference type="SAM" id="MobiDB-lite"/>
    </source>
</evidence>
<evidence type="ECO:0000256" key="12">
    <source>
        <dbReference type="ARBA" id="ARBA00048065"/>
    </source>
</evidence>
<keyword evidence="4" id="KW-0436">Ligase</keyword>
<keyword evidence="22" id="KW-1185">Reference proteome</keyword>
<dbReference type="FunFam" id="2.40.50.100:FF:000005">
    <property type="entry name" value="Acetyl-CoA carboxylase 1"/>
    <property type="match status" value="1"/>
</dbReference>
<keyword evidence="9" id="KW-0275">Fatty acid biosynthesis</keyword>
<dbReference type="GO" id="GO:0004075">
    <property type="term" value="F:biotin carboxylase activity"/>
    <property type="evidence" value="ECO:0007669"/>
    <property type="project" value="UniProtKB-EC"/>
</dbReference>
<dbReference type="InterPro" id="IPR011762">
    <property type="entry name" value="COA_CT_N"/>
</dbReference>
<protein>
    <submittedName>
        <fullName evidence="21">Uncharacterized protein</fullName>
    </submittedName>
</protein>
<dbReference type="InterPro" id="IPR005482">
    <property type="entry name" value="Biotin_COase_C"/>
</dbReference>
<keyword evidence="3" id="KW-0444">Lipid biosynthesis</keyword>
<keyword evidence="8" id="KW-0443">Lipid metabolism</keyword>
<feature type="domain" description="Lipoyl-binding" evidence="16">
    <location>
        <begin position="693"/>
        <end position="767"/>
    </location>
</feature>
<dbReference type="UniPathway" id="UPA00655">
    <property type="reaction ID" value="UER00711"/>
</dbReference>
<organism evidence="21 22">
    <name type="scientific">Cyphellophora europaea (strain CBS 101466)</name>
    <name type="common">Phialophora europaea</name>
    <dbReference type="NCBI Taxonomy" id="1220924"/>
    <lineage>
        <taxon>Eukaryota</taxon>
        <taxon>Fungi</taxon>
        <taxon>Dikarya</taxon>
        <taxon>Ascomycota</taxon>
        <taxon>Pezizomycotina</taxon>
        <taxon>Eurotiomycetes</taxon>
        <taxon>Chaetothyriomycetidae</taxon>
        <taxon>Chaetothyriales</taxon>
        <taxon>Cyphellophoraceae</taxon>
        <taxon>Cyphellophora</taxon>
    </lineage>
</organism>
<dbReference type="PROSITE" id="PS50975">
    <property type="entry name" value="ATP_GRASP"/>
    <property type="match status" value="1"/>
</dbReference>
<dbReference type="Pfam" id="PF00289">
    <property type="entry name" value="Biotin_carb_N"/>
    <property type="match status" value="1"/>
</dbReference>
<dbReference type="InterPro" id="IPR013537">
    <property type="entry name" value="AcCoA_COase_cen"/>
</dbReference>
<comment type="catalytic activity">
    <reaction evidence="12">
        <text>hydrogencarbonate + acetyl-CoA + ATP = malonyl-CoA + ADP + phosphate + H(+)</text>
        <dbReference type="Rhea" id="RHEA:11308"/>
        <dbReference type="ChEBI" id="CHEBI:15378"/>
        <dbReference type="ChEBI" id="CHEBI:17544"/>
        <dbReference type="ChEBI" id="CHEBI:30616"/>
        <dbReference type="ChEBI" id="CHEBI:43474"/>
        <dbReference type="ChEBI" id="CHEBI:57288"/>
        <dbReference type="ChEBI" id="CHEBI:57384"/>
        <dbReference type="ChEBI" id="CHEBI:456216"/>
        <dbReference type="EC" id="6.4.1.2"/>
    </reaction>
</comment>
<dbReference type="Gene3D" id="2.40.50.100">
    <property type="match status" value="1"/>
</dbReference>
<evidence type="ECO:0000259" key="20">
    <source>
        <dbReference type="PROSITE" id="PS50989"/>
    </source>
</evidence>
<dbReference type="Gene3D" id="3.30.1490.20">
    <property type="entry name" value="ATP-grasp fold, A domain"/>
    <property type="match status" value="1"/>
</dbReference>
<dbReference type="PROSITE" id="PS50989">
    <property type="entry name" value="COA_CT_CTER"/>
    <property type="match status" value="1"/>
</dbReference>
<evidence type="ECO:0000259" key="18">
    <source>
        <dbReference type="PROSITE" id="PS50979"/>
    </source>
</evidence>
<dbReference type="InterPro" id="IPR049076">
    <property type="entry name" value="ACCA"/>
</dbReference>
<dbReference type="SUPFAM" id="SSF56059">
    <property type="entry name" value="Glutathione synthetase ATP-binding domain-like"/>
    <property type="match status" value="1"/>
</dbReference>
<dbReference type="Gene3D" id="3.40.50.20">
    <property type="match status" value="1"/>
</dbReference>
<dbReference type="PANTHER" id="PTHR45728:SF3">
    <property type="entry name" value="ACETYL-COA CARBOXYLASE"/>
    <property type="match status" value="1"/>
</dbReference>
<dbReference type="InterPro" id="IPR029045">
    <property type="entry name" value="ClpP/crotonase-like_dom_sf"/>
</dbReference>
<dbReference type="InterPro" id="IPR011763">
    <property type="entry name" value="COA_CT_C"/>
</dbReference>
<dbReference type="Pfam" id="PF21385">
    <property type="entry name" value="ACCA_BT"/>
    <property type="match status" value="1"/>
</dbReference>
<dbReference type="InterPro" id="IPR005481">
    <property type="entry name" value="BC-like_N"/>
</dbReference>
<accession>W2RRS8</accession>